<evidence type="ECO:0000313" key="2">
    <source>
        <dbReference type="Proteomes" id="UP000182444"/>
    </source>
</evidence>
<dbReference type="EMBL" id="CP017555">
    <property type="protein sequence ID" value="AOW02378.1"/>
    <property type="molecule type" value="Genomic_DNA"/>
</dbReference>
<dbReference type="GeneID" id="94582854"/>
<proteinExistence type="predicted"/>
<dbReference type="VEuPathDB" id="FungiDB:YALI1_C07081g"/>
<dbReference type="RefSeq" id="XP_068138315.1">
    <property type="nucleotide sequence ID" value="XM_068282214.1"/>
</dbReference>
<dbReference type="Proteomes" id="UP000182444">
    <property type="component" value="Chromosome 1C"/>
</dbReference>
<name>A0A1D8N9R4_YARLL</name>
<gene>
    <name evidence="1" type="ORF">YALI1_C07081g</name>
</gene>
<sequence length="96" mass="11216">MIDSSIILTPSLSQGSRTDIYLSHKVTLLARYNFGRSRHNFFYPVRVPLDFDFTSYRTDHTCTHDTSTSDELFDPMLVATRNVNCFLVLCRTFEWL</sequence>
<protein>
    <submittedName>
        <fullName evidence="1">Uncharacterized protein</fullName>
    </submittedName>
</protein>
<organism evidence="1 2">
    <name type="scientific">Yarrowia lipolytica</name>
    <name type="common">Candida lipolytica</name>
    <dbReference type="NCBI Taxonomy" id="4952"/>
    <lineage>
        <taxon>Eukaryota</taxon>
        <taxon>Fungi</taxon>
        <taxon>Dikarya</taxon>
        <taxon>Ascomycota</taxon>
        <taxon>Saccharomycotina</taxon>
        <taxon>Dipodascomycetes</taxon>
        <taxon>Dipodascales</taxon>
        <taxon>Dipodascales incertae sedis</taxon>
        <taxon>Yarrowia</taxon>
    </lineage>
</organism>
<evidence type="ECO:0000313" key="1">
    <source>
        <dbReference type="EMBL" id="AOW02378.1"/>
    </source>
</evidence>
<reference evidence="1 2" key="1">
    <citation type="journal article" date="2016" name="PLoS ONE">
        <title>Sequence Assembly of Yarrowia lipolytica Strain W29/CLIB89 Shows Transposable Element Diversity.</title>
        <authorList>
            <person name="Magnan C."/>
            <person name="Yu J."/>
            <person name="Chang I."/>
            <person name="Jahn E."/>
            <person name="Kanomata Y."/>
            <person name="Wu J."/>
            <person name="Zeller M."/>
            <person name="Oakes M."/>
            <person name="Baldi P."/>
            <person name="Sandmeyer S."/>
        </authorList>
    </citation>
    <scope>NUCLEOTIDE SEQUENCE [LARGE SCALE GENOMIC DNA]</scope>
    <source>
        <strain evidence="2">CLIB89(W29)</strain>
    </source>
</reference>
<accession>A0A1D8N9R4</accession>
<dbReference type="AlphaFoldDB" id="A0A1D8N9R4"/>